<sequence length="159" mass="17979">MKIVQNGFEYYYNLSTAKFTSWKCIYTTVRACRATITLDNSCKLAHLPEIPRHSHSTKPWNLLTFPLGRSTIIDAQTGAEKPFWFRVQPNFLRPIVTIMYEGHRYRLVFLNESGSSSTWGCSSNGNSIHAEPEMSASDQAAWIEEIGTIGGDEAVEQEL</sequence>
<dbReference type="Proteomes" id="UP001562425">
    <property type="component" value="Unassembled WGS sequence"/>
</dbReference>
<organism evidence="1 2">
    <name type="scientific">Culex pipiens pipiens</name>
    <name type="common">Northern house mosquito</name>
    <dbReference type="NCBI Taxonomy" id="38569"/>
    <lineage>
        <taxon>Eukaryota</taxon>
        <taxon>Metazoa</taxon>
        <taxon>Ecdysozoa</taxon>
        <taxon>Arthropoda</taxon>
        <taxon>Hexapoda</taxon>
        <taxon>Insecta</taxon>
        <taxon>Pterygota</taxon>
        <taxon>Neoptera</taxon>
        <taxon>Endopterygota</taxon>
        <taxon>Diptera</taxon>
        <taxon>Nematocera</taxon>
        <taxon>Culicoidea</taxon>
        <taxon>Culicidae</taxon>
        <taxon>Culicinae</taxon>
        <taxon>Culicini</taxon>
        <taxon>Culex</taxon>
        <taxon>Culex</taxon>
    </lineage>
</organism>
<reference evidence="1 2" key="1">
    <citation type="submission" date="2024-05" db="EMBL/GenBank/DDBJ databases">
        <title>Culex pipiens pipiens assembly and annotation.</title>
        <authorList>
            <person name="Alout H."/>
            <person name="Durand T."/>
        </authorList>
    </citation>
    <scope>NUCLEOTIDE SEQUENCE [LARGE SCALE GENOMIC DNA]</scope>
    <source>
        <strain evidence="1">HA-2024</strain>
        <tissue evidence="1">Whole body</tissue>
    </source>
</reference>
<comment type="caution">
    <text evidence="1">The sequence shown here is derived from an EMBL/GenBank/DDBJ whole genome shotgun (WGS) entry which is preliminary data.</text>
</comment>
<dbReference type="AlphaFoldDB" id="A0ABD1D5I1"/>
<evidence type="ECO:0000313" key="2">
    <source>
        <dbReference type="Proteomes" id="UP001562425"/>
    </source>
</evidence>
<gene>
    <name evidence="1" type="ORF">pipiens_011634</name>
</gene>
<keyword evidence="2" id="KW-1185">Reference proteome</keyword>
<name>A0ABD1D5I1_CULPP</name>
<proteinExistence type="predicted"/>
<protein>
    <recommendedName>
        <fullName evidence="3">FLYWCH-type domain-containing protein</fullName>
    </recommendedName>
</protein>
<accession>A0ABD1D5I1</accession>
<evidence type="ECO:0000313" key="1">
    <source>
        <dbReference type="EMBL" id="KAL1394884.1"/>
    </source>
</evidence>
<dbReference type="EMBL" id="JBEHCU010007403">
    <property type="protein sequence ID" value="KAL1394884.1"/>
    <property type="molecule type" value="Genomic_DNA"/>
</dbReference>
<evidence type="ECO:0008006" key="3">
    <source>
        <dbReference type="Google" id="ProtNLM"/>
    </source>
</evidence>